<proteinExistence type="predicted"/>
<evidence type="ECO:0000313" key="1">
    <source>
        <dbReference type="EMBL" id="AJR27942.1"/>
    </source>
</evidence>
<organism evidence="1 2">
    <name type="scientific">Bahig virus</name>
    <dbReference type="NCBI Taxonomy" id="1622279"/>
    <lineage>
        <taxon>Viruses</taxon>
        <taxon>Riboviria</taxon>
        <taxon>Orthornavirae</taxon>
        <taxon>Negarnaviricota</taxon>
        <taxon>Polyploviricotina</taxon>
        <taxon>Bunyaviricetes</taxon>
        <taxon>Elliovirales</taxon>
        <taxon>Peribunyaviridae</taxon>
        <taxon>Orthobunyavirus</taxon>
        <taxon>Orthobunyavirus teteense</taxon>
    </lineage>
</organism>
<sequence>MRSRRLRSKRSSKTRSLRARELAGKMGPTFISAFSLGLRCSCLSSSSILLQWGWSDAIRRKWTRNI</sequence>
<protein>
    <submittedName>
        <fullName evidence="1">Uncharacterized protein</fullName>
    </submittedName>
</protein>
<reference evidence="2" key="1">
    <citation type="journal article" date="2015" name="Viruses">
        <title>Genetic and Phylogenetic Characterization of Tataguine and Witwatersrand Viruses and Other Orthobunyaviruses of the Anopheles A, Capim, Guama, Koongol, Mapputta, Tete, and Turlock Serogroups.</title>
        <authorList>
            <person name="Shchetinin A.M."/>
            <person name="Lvov D.K."/>
            <person name="Deriabin P.G."/>
            <person name="Botikov A.G."/>
            <person name="Gitelman A.K."/>
            <person name="Kuhn J.H."/>
            <person name="Alkhovsky S.V."/>
        </authorList>
    </citation>
    <scope>NUCLEOTIDE SEQUENCE [LARGE SCALE GENOMIC DNA]</scope>
</reference>
<accession>A0A0D3R0V9</accession>
<dbReference type="Proteomes" id="UP000117816">
    <property type="component" value="Genome"/>
</dbReference>
<name>A0A0D3R0V9_9VIRU</name>
<dbReference type="EMBL" id="KP057224">
    <property type="protein sequence ID" value="AJR27942.1"/>
    <property type="molecule type" value="Viral_cRNA"/>
</dbReference>
<evidence type="ECO:0000313" key="2">
    <source>
        <dbReference type="Proteomes" id="UP000117816"/>
    </source>
</evidence>